<dbReference type="Pfam" id="PF04632">
    <property type="entry name" value="FUSC"/>
    <property type="match status" value="1"/>
</dbReference>
<protein>
    <submittedName>
        <fullName evidence="7">Fusaric acid resistance protein</fullName>
    </submittedName>
</protein>
<dbReference type="AlphaFoldDB" id="A0A0G9HFM1"/>
<dbReference type="Proteomes" id="UP000182987">
    <property type="component" value="Chromosome"/>
</dbReference>
<evidence type="ECO:0000256" key="5">
    <source>
        <dbReference type="ARBA" id="ARBA00022989"/>
    </source>
</evidence>
<dbReference type="GO" id="GO:0005886">
    <property type="term" value="C:plasma membrane"/>
    <property type="evidence" value="ECO:0007669"/>
    <property type="project" value="UniProtKB-SubCell"/>
</dbReference>
<keyword evidence="8" id="KW-1185">Reference proteome</keyword>
<evidence type="ECO:0000313" key="8">
    <source>
        <dbReference type="Proteomes" id="UP000182987"/>
    </source>
</evidence>
<reference evidence="8" key="1">
    <citation type="submission" date="2016-09" db="EMBL/GenBank/DDBJ databases">
        <authorList>
            <person name="Lysoe E."/>
        </authorList>
    </citation>
    <scope>NUCLEOTIDE SEQUENCE [LARGE SCALE GENOMIC DNA]</scope>
    <source>
        <strain evidence="8">LJ96T</strain>
    </source>
</reference>
<evidence type="ECO:0000256" key="1">
    <source>
        <dbReference type="ARBA" id="ARBA00004651"/>
    </source>
</evidence>
<organism evidence="7 8">
    <name type="scientific">Luteibacter rhizovicinus DSM 16549</name>
    <dbReference type="NCBI Taxonomy" id="1440763"/>
    <lineage>
        <taxon>Bacteria</taxon>
        <taxon>Pseudomonadati</taxon>
        <taxon>Pseudomonadota</taxon>
        <taxon>Gammaproteobacteria</taxon>
        <taxon>Lysobacterales</taxon>
        <taxon>Rhodanobacteraceae</taxon>
        <taxon>Luteibacter</taxon>
    </lineage>
</organism>
<evidence type="ECO:0000256" key="2">
    <source>
        <dbReference type="ARBA" id="ARBA00022448"/>
    </source>
</evidence>
<evidence type="ECO:0000256" key="3">
    <source>
        <dbReference type="ARBA" id="ARBA00022475"/>
    </source>
</evidence>
<dbReference type="STRING" id="1440763.BJI69_16505"/>
<dbReference type="PANTHER" id="PTHR30509:SF9">
    <property type="entry name" value="MULTIDRUG RESISTANCE PROTEIN MDTO"/>
    <property type="match status" value="1"/>
</dbReference>
<dbReference type="EMBL" id="CP017480">
    <property type="protein sequence ID" value="APG05343.1"/>
    <property type="molecule type" value="Genomic_DNA"/>
</dbReference>
<evidence type="ECO:0000256" key="6">
    <source>
        <dbReference type="ARBA" id="ARBA00023136"/>
    </source>
</evidence>
<evidence type="ECO:0000313" key="7">
    <source>
        <dbReference type="EMBL" id="APG05343.1"/>
    </source>
</evidence>
<keyword evidence="2" id="KW-0813">Transport</keyword>
<proteinExistence type="predicted"/>
<evidence type="ECO:0000256" key="4">
    <source>
        <dbReference type="ARBA" id="ARBA00022692"/>
    </source>
</evidence>
<name>A0A0G9HFM1_9GAMM</name>
<dbReference type="RefSeq" id="WP_046966596.1">
    <property type="nucleotide sequence ID" value="NZ_CP017480.1"/>
</dbReference>
<dbReference type="PANTHER" id="PTHR30509">
    <property type="entry name" value="P-HYDROXYBENZOIC ACID EFFLUX PUMP SUBUNIT-RELATED"/>
    <property type="match status" value="1"/>
</dbReference>
<gene>
    <name evidence="7" type="ORF">BJI69_16505</name>
</gene>
<sequence>MIALNKPWLADFLAGERQAWIFVFKCLLAFYIAAWLAMLLQLEQPATSMVTVGLVMHPQSGMVRAKGFYRAIGNVAGSLCALVLIAAFAQQRELFLLALSLWVAGCAGGAMKYRNFMSYGFVLSGYTAAIVALPAISDPYNVFDAAMMRVSEVLLGVIVAGVVSDVIFPDRLGDVLRRSRRGHFAQFVAMASEPLDGSTPRSRMERAHLQFVRSAVQIEDLRSSVVFEDPDTRAHSRRMQLHNLRYMAAATTFQSIYHLIDRLRRQSHPDTADALVRLYDPIGEALSAGPTDAPEPKALAERIAACEALLPALASEVRNAFRNDLDLQMEFDGGATLVRRFASELHDLIMLEATLRKPQGRLVDGVEHVGFKRSNDHVAPLITALRGFLALAVLSLFWIDTSWASGPSALLTASYFCGLLATSPSPVSAAINISIGYALGMSAAFIVAFCLMPGSDGFTMLILASLPLMAIGPYLLTRNATLPGMGTGYVMSFAGILALKNPMVYNPEQFLNDAIASWFGVVACGVAFMLIPTVIGTAWLRRRQLRKLRQQVTFAASSPLAGLLYETESANRDLLHQIVQHTRSDSDEMRHLLTWDLAVHECVRAIIELRQDMQHAELPPPLKDIMQRSVDALAELYDAPDAQRWQEADRTVGHAITLTAQALPRAQASCRPPLAHLLQLRAALRDDESALAPFIARHPEPAHAT</sequence>
<comment type="subcellular location">
    <subcellularLocation>
        <location evidence="1">Cell membrane</location>
        <topology evidence="1">Multi-pass membrane protein</topology>
    </subcellularLocation>
</comment>
<dbReference type="GO" id="GO:0022857">
    <property type="term" value="F:transmembrane transporter activity"/>
    <property type="evidence" value="ECO:0007669"/>
    <property type="project" value="InterPro"/>
</dbReference>
<dbReference type="OrthoDB" id="9807111at2"/>
<keyword evidence="4" id="KW-0812">Transmembrane</keyword>
<dbReference type="KEGG" id="lrz:BJI69_16505"/>
<keyword evidence="5" id="KW-1133">Transmembrane helix</keyword>
<dbReference type="InterPro" id="IPR006726">
    <property type="entry name" value="PHBA_efflux_AaeB/fusaric-R"/>
</dbReference>
<keyword evidence="6" id="KW-0472">Membrane</keyword>
<dbReference type="PATRIC" id="fig|1440763.5.peg.643"/>
<keyword evidence="3" id="KW-1003">Cell membrane</keyword>
<accession>A0A0G9HFM1</accession>